<dbReference type="PIRSF" id="PIRSF001327">
    <property type="entry name" value="Arsenical_pump-driving_ATPase"/>
    <property type="match status" value="1"/>
</dbReference>
<gene>
    <name evidence="5" type="ORF">BE17_39475</name>
</gene>
<accession>A0A150SDL1</accession>
<dbReference type="InterPro" id="IPR027541">
    <property type="entry name" value="Ars_ATPase"/>
</dbReference>
<reference evidence="5 6" key="1">
    <citation type="submission" date="2014-02" db="EMBL/GenBank/DDBJ databases">
        <title>The small core and large imbalanced accessory genome model reveals a collaborative survival strategy of Sorangium cellulosum strains in nature.</title>
        <authorList>
            <person name="Han K."/>
            <person name="Peng R."/>
            <person name="Blom J."/>
            <person name="Li Y.-Z."/>
        </authorList>
    </citation>
    <scope>NUCLEOTIDE SEQUENCE [LARGE SCALE GENOMIC DNA]</scope>
    <source>
        <strain evidence="5 6">So0011-07</strain>
    </source>
</reference>
<comment type="catalytic activity">
    <reaction evidence="2">
        <text>arsenite(in) + ATP + H2O = arsenite(out) + ADP + phosphate + H(+)</text>
        <dbReference type="Rhea" id="RHEA:11348"/>
        <dbReference type="ChEBI" id="CHEBI:15377"/>
        <dbReference type="ChEBI" id="CHEBI:15378"/>
        <dbReference type="ChEBI" id="CHEBI:29242"/>
        <dbReference type="ChEBI" id="CHEBI:30616"/>
        <dbReference type="ChEBI" id="CHEBI:43474"/>
        <dbReference type="ChEBI" id="CHEBI:456216"/>
        <dbReference type="EC" id="7.3.2.7"/>
    </reaction>
</comment>
<evidence type="ECO:0000256" key="2">
    <source>
        <dbReference type="ARBA" id="ARBA00052296"/>
    </source>
</evidence>
<dbReference type="GO" id="GO:0016887">
    <property type="term" value="F:ATP hydrolysis activity"/>
    <property type="evidence" value="ECO:0007669"/>
    <property type="project" value="InterPro"/>
</dbReference>
<dbReference type="EC" id="7.3.2.7" evidence="3"/>
<evidence type="ECO:0000313" key="6">
    <source>
        <dbReference type="Proteomes" id="UP000075635"/>
    </source>
</evidence>
<dbReference type="Pfam" id="PF02374">
    <property type="entry name" value="ArsA_ATPase"/>
    <property type="match status" value="2"/>
</dbReference>
<dbReference type="NCBIfam" id="TIGR00345">
    <property type="entry name" value="GET3_arsA_TRC40"/>
    <property type="match status" value="1"/>
</dbReference>
<dbReference type="PANTHER" id="PTHR10803">
    <property type="entry name" value="ARSENICAL PUMP-DRIVING ATPASE ARSENITE-TRANSLOCATING ATPASE"/>
    <property type="match status" value="1"/>
</dbReference>
<evidence type="ECO:0000256" key="1">
    <source>
        <dbReference type="ARBA" id="ARBA00011040"/>
    </source>
</evidence>
<dbReference type="SMART" id="SM00382">
    <property type="entry name" value="AAA"/>
    <property type="match status" value="2"/>
</dbReference>
<dbReference type="EMBL" id="JEMB01001098">
    <property type="protein sequence ID" value="KYF90593.1"/>
    <property type="molecule type" value="Genomic_DNA"/>
</dbReference>
<evidence type="ECO:0000256" key="3">
    <source>
        <dbReference type="ARBA" id="ARBA00066752"/>
    </source>
</evidence>
<name>A0A150SDL1_SORCE</name>
<feature type="domain" description="AAA+ ATPase" evidence="4">
    <location>
        <begin position="8"/>
        <end position="228"/>
    </location>
</feature>
<dbReference type="CDD" id="cd02035">
    <property type="entry name" value="ArsA"/>
    <property type="match status" value="2"/>
</dbReference>
<feature type="domain" description="AAA+ ATPase" evidence="4">
    <location>
        <begin position="326"/>
        <end position="527"/>
    </location>
</feature>
<dbReference type="PANTHER" id="PTHR10803:SF3">
    <property type="entry name" value="ATPASE GET3"/>
    <property type="match status" value="1"/>
</dbReference>
<comment type="similarity">
    <text evidence="1">Belongs to the arsA ATPase family.</text>
</comment>
<dbReference type="NCBIfam" id="TIGR04291">
    <property type="entry name" value="arsen_driv_ArsA"/>
    <property type="match status" value="1"/>
</dbReference>
<evidence type="ECO:0000259" key="4">
    <source>
        <dbReference type="SMART" id="SM00382"/>
    </source>
</evidence>
<dbReference type="GO" id="GO:0005524">
    <property type="term" value="F:ATP binding"/>
    <property type="evidence" value="ECO:0007669"/>
    <property type="project" value="InterPro"/>
</dbReference>
<dbReference type="SUPFAM" id="SSF52540">
    <property type="entry name" value="P-loop containing nucleoside triphosphate hydrolases"/>
    <property type="match status" value="2"/>
</dbReference>
<sequence>MTSFLEQPSRFLFFTGKGGVGKTALACAAAIRLADAGKRILLVSTDPASNLDEMLGVALSHRPTPIPGVDGLSALNIDPERAADAYRERVITPYRDIWTEPQIAELREQLAGACTVEIAAFDEFAALLAGDEQSAPFDHILFDTAPTGHTLRLLSLPRAWSTFLGSATHGASCLGPHSGLKMQATRFAAAVEALADGERTTIVLVTRPDRAALREVERTSGELEALGLQNQHLVVNAVFEARDPADPIAVALEQRGRAAMRELPPRLRRLPMTQIPLRAFNMVGLPALRALLDERASAELTRAVSPLVTPSLPPLRSLIDEIAAPGRGLVMVMGKGGVGKTTIAASIAAELASRGHQVHLSTTDPAAHVAATLDGQLDNLKVSRIDPAAETKAYVERVMASRGANLDEAGRALLAEDLRSPCYEEVAVFTAFSRIVSQARSIFVVLDTAPTGHTLLLLDATGSYHRQTMAVDADAKHASARLVTPLMKLRDPQYTRILLVTLAETTPVSEAARLQADLRRAQIEPFAWVINSSLAAAGVADPCLAQRVAAELDQIEAVRQRHARRIAIVPWMAEQPVGPARLLALARGARGGGPEEHPSAAST</sequence>
<dbReference type="Gene3D" id="3.40.50.300">
    <property type="entry name" value="P-loop containing nucleotide triphosphate hydrolases"/>
    <property type="match status" value="2"/>
</dbReference>
<protein>
    <recommendedName>
        <fullName evidence="3">arsenite-transporting ATPase</fullName>
        <ecNumber evidence="3">7.3.2.7</ecNumber>
    </recommendedName>
</protein>
<comment type="caution">
    <text evidence="5">The sequence shown here is derived from an EMBL/GenBank/DDBJ whole genome shotgun (WGS) entry which is preliminary data.</text>
</comment>
<dbReference type="InterPro" id="IPR016300">
    <property type="entry name" value="ATPase_ArsA/GET3"/>
</dbReference>
<dbReference type="InterPro" id="IPR027417">
    <property type="entry name" value="P-loop_NTPase"/>
</dbReference>
<dbReference type="InterPro" id="IPR025723">
    <property type="entry name" value="ArsA/GET3_ATPase-like"/>
</dbReference>
<dbReference type="GO" id="GO:0015446">
    <property type="term" value="F:ATPase-coupled arsenite transmembrane transporter activity"/>
    <property type="evidence" value="ECO:0007669"/>
    <property type="project" value="UniProtKB-EC"/>
</dbReference>
<dbReference type="Proteomes" id="UP000075635">
    <property type="component" value="Unassembled WGS sequence"/>
</dbReference>
<evidence type="ECO:0000313" key="5">
    <source>
        <dbReference type="EMBL" id="KYF90593.1"/>
    </source>
</evidence>
<dbReference type="InterPro" id="IPR003593">
    <property type="entry name" value="AAA+_ATPase"/>
</dbReference>
<proteinExistence type="inferred from homology"/>
<dbReference type="AlphaFoldDB" id="A0A150SDL1"/>
<organism evidence="5 6">
    <name type="scientific">Sorangium cellulosum</name>
    <name type="common">Polyangium cellulosum</name>
    <dbReference type="NCBI Taxonomy" id="56"/>
    <lineage>
        <taxon>Bacteria</taxon>
        <taxon>Pseudomonadati</taxon>
        <taxon>Myxococcota</taxon>
        <taxon>Polyangia</taxon>
        <taxon>Polyangiales</taxon>
        <taxon>Polyangiaceae</taxon>
        <taxon>Sorangium</taxon>
    </lineage>
</organism>